<dbReference type="Proteomes" id="UP000054359">
    <property type="component" value="Unassembled WGS sequence"/>
</dbReference>
<proteinExistence type="predicted"/>
<dbReference type="EMBL" id="KK117389">
    <property type="protein sequence ID" value="KFM70338.1"/>
    <property type="molecule type" value="Genomic_DNA"/>
</dbReference>
<feature type="compositionally biased region" description="Polar residues" evidence="2">
    <location>
        <begin position="146"/>
        <end position="158"/>
    </location>
</feature>
<evidence type="ECO:0008006" key="5">
    <source>
        <dbReference type="Google" id="ProtNLM"/>
    </source>
</evidence>
<dbReference type="AlphaFoldDB" id="A0A087TYZ9"/>
<sequence length="495" mass="57472">MGGSRHHGHENYSPREVYMSRLRMEYIYITDPEMIVTAGILFCFVAPFQGVSTSEQVDHRDFQYNSLVDSGTGRYNFAYDTGNDNDIAHSLHMEYRDANGIVRGRYGYTDPRGKLRVVEYEAGPDGFKARGDVGPDLFPHDEAPELSNSSPASGSLIQSPGDDLQLVPAPVQMAGWDPFVNPMGRVSGDSRTFYPDSVSGVSYILNENDADNVTNNEQETNDGREVESYVEGYPVVSFTSNDISDGKELQNLDLQKPENEIQSEQNGGNVPLNIYNIDVNPDEIRVASGPVRRSADGNIGRADSRLSSYQEMENRYQPYRVKAIYVPRQTHDHDAEIRYARRQTHDHDAETRYPRRQTHDHDAEIRYARRQTHDHDAERRYPRRQTHDHDAETRYPQRQTHDHASEWRRYYGQIHDHSKHAPPRRIFYRDSHSMEPHEHYDNPVYQNYRDHQHSDVHLYGRSQNYASYPATAKPRQLKYIPADKYHDKYYYWTYD</sequence>
<keyword evidence="4" id="KW-1185">Reference proteome</keyword>
<organism evidence="3 4">
    <name type="scientific">Stegodyphus mimosarum</name>
    <name type="common">African social velvet spider</name>
    <dbReference type="NCBI Taxonomy" id="407821"/>
    <lineage>
        <taxon>Eukaryota</taxon>
        <taxon>Metazoa</taxon>
        <taxon>Ecdysozoa</taxon>
        <taxon>Arthropoda</taxon>
        <taxon>Chelicerata</taxon>
        <taxon>Arachnida</taxon>
        <taxon>Araneae</taxon>
        <taxon>Araneomorphae</taxon>
        <taxon>Entelegynae</taxon>
        <taxon>Eresoidea</taxon>
        <taxon>Eresidae</taxon>
        <taxon>Stegodyphus</taxon>
    </lineage>
</organism>
<evidence type="ECO:0000313" key="3">
    <source>
        <dbReference type="EMBL" id="KFM70338.1"/>
    </source>
</evidence>
<feature type="region of interest" description="Disordered" evidence="2">
    <location>
        <begin position="371"/>
        <end position="403"/>
    </location>
</feature>
<reference evidence="3 4" key="1">
    <citation type="submission" date="2013-11" db="EMBL/GenBank/DDBJ databases">
        <title>Genome sequencing of Stegodyphus mimosarum.</title>
        <authorList>
            <person name="Bechsgaard J."/>
        </authorList>
    </citation>
    <scope>NUCLEOTIDE SEQUENCE [LARGE SCALE GENOMIC DNA]</scope>
</reference>
<dbReference type="STRING" id="407821.A0A087TYZ9"/>
<accession>A0A087TYZ9</accession>
<dbReference type="PROSITE" id="PS51155">
    <property type="entry name" value="CHIT_BIND_RR_2"/>
    <property type="match status" value="1"/>
</dbReference>
<dbReference type="Pfam" id="PF00379">
    <property type="entry name" value="Chitin_bind_4"/>
    <property type="match status" value="1"/>
</dbReference>
<evidence type="ECO:0000313" key="4">
    <source>
        <dbReference type="Proteomes" id="UP000054359"/>
    </source>
</evidence>
<evidence type="ECO:0000256" key="1">
    <source>
        <dbReference type="PROSITE-ProRule" id="PRU00497"/>
    </source>
</evidence>
<dbReference type="InterPro" id="IPR000618">
    <property type="entry name" value="Insect_cuticle"/>
</dbReference>
<protein>
    <recommendedName>
        <fullName evidence="5">Cuticle protein 6</fullName>
    </recommendedName>
</protein>
<gene>
    <name evidence="3" type="ORF">X975_19157</name>
</gene>
<dbReference type="OMA" id="RPRQTHD"/>
<feature type="region of interest" description="Disordered" evidence="2">
    <location>
        <begin position="140"/>
        <end position="160"/>
    </location>
</feature>
<dbReference type="GO" id="GO:0042302">
    <property type="term" value="F:structural constituent of cuticle"/>
    <property type="evidence" value="ECO:0007669"/>
    <property type="project" value="UniProtKB-UniRule"/>
</dbReference>
<name>A0A087TYZ9_STEMI</name>
<feature type="non-terminal residue" evidence="3">
    <location>
        <position position="495"/>
    </location>
</feature>
<dbReference type="OrthoDB" id="6425109at2759"/>
<keyword evidence="1" id="KW-0193">Cuticle</keyword>
<evidence type="ECO:0000256" key="2">
    <source>
        <dbReference type="SAM" id="MobiDB-lite"/>
    </source>
</evidence>